<dbReference type="InterPro" id="IPR007557">
    <property type="entry name" value="PSP1_C"/>
</dbReference>
<reference evidence="2 3" key="1">
    <citation type="journal article" date="2018" name="Syst. Appl. Microbiol.">
        <title>Abditibacterium utsteinense sp. nov., the first cultivated member of candidate phylum FBP, isolated from ice-free Antarctic soil samples.</title>
        <authorList>
            <person name="Tahon G."/>
            <person name="Tytgat B."/>
            <person name="Lebbe L."/>
            <person name="Carlier A."/>
            <person name="Willems A."/>
        </authorList>
    </citation>
    <scope>NUCLEOTIDE SEQUENCE [LARGE SCALE GENOMIC DNA]</scope>
    <source>
        <strain evidence="2 3">LMG 29911</strain>
    </source>
</reference>
<name>A0A2S8SXE8_9BACT</name>
<evidence type="ECO:0000313" key="2">
    <source>
        <dbReference type="EMBL" id="PQV65481.1"/>
    </source>
</evidence>
<dbReference type="RefSeq" id="WP_105482214.1">
    <property type="nucleotide sequence ID" value="NZ_NIGF01000001.1"/>
</dbReference>
<accession>A0A2S8SXE8</accession>
<dbReference type="Proteomes" id="UP000237684">
    <property type="component" value="Unassembled WGS sequence"/>
</dbReference>
<keyword evidence="3" id="KW-1185">Reference proteome</keyword>
<dbReference type="PANTHER" id="PTHR43830:SF3">
    <property type="entry name" value="PROTEIN PSP1"/>
    <property type="match status" value="1"/>
</dbReference>
<evidence type="ECO:0000259" key="1">
    <source>
        <dbReference type="PROSITE" id="PS51411"/>
    </source>
</evidence>
<dbReference type="AlphaFoldDB" id="A0A2S8SXE8"/>
<gene>
    <name evidence="2" type="ORF">B1R32_101223</name>
</gene>
<sequence length="301" mass="33262">MPWVATCTFREPVKSYYIEAGDLELGVGTPILAETARGLELGTVKFRPREVPDDKIVPPLRGVSRIASAQDVAQDVLNREWEIEALAIARARIREHKLEMKAVKCETMFDRSKLYVFYESEERVDFRELLRDLAGKLSVRLHLQHVGPREAAKVLGGCGPCGQTLCCSTFLKETPGVNLKLAKEQRLSLTPSKISGACGRLMCCLRYEIDFYRDANLRLPKNGSPVDTPEGPGIIVDVNVFTEKCNVRLGDGRHIEVEGETLRALREERGIPKGCSSSVSSGGSCTKGVSWAKKLEKTAAN</sequence>
<comment type="caution">
    <text evidence="2">The sequence shown here is derived from an EMBL/GenBank/DDBJ whole genome shotgun (WGS) entry which is preliminary data.</text>
</comment>
<dbReference type="FunCoup" id="A0A2S8SXE8">
    <property type="interactions" value="31"/>
</dbReference>
<proteinExistence type="predicted"/>
<dbReference type="EMBL" id="NIGF01000001">
    <property type="protein sequence ID" value="PQV65481.1"/>
    <property type="molecule type" value="Genomic_DNA"/>
</dbReference>
<dbReference type="PANTHER" id="PTHR43830">
    <property type="entry name" value="PROTEIN PSP1"/>
    <property type="match status" value="1"/>
</dbReference>
<dbReference type="InterPro" id="IPR047767">
    <property type="entry name" value="PSP1-like"/>
</dbReference>
<evidence type="ECO:0000313" key="3">
    <source>
        <dbReference type="Proteomes" id="UP000237684"/>
    </source>
</evidence>
<dbReference type="InParanoid" id="A0A2S8SXE8"/>
<feature type="domain" description="PSP1 C-terminal" evidence="1">
    <location>
        <begin position="61"/>
        <end position="146"/>
    </location>
</feature>
<organism evidence="2 3">
    <name type="scientific">Abditibacterium utsteinense</name>
    <dbReference type="NCBI Taxonomy" id="1960156"/>
    <lineage>
        <taxon>Bacteria</taxon>
        <taxon>Pseudomonadati</taxon>
        <taxon>Abditibacteriota</taxon>
        <taxon>Abditibacteriia</taxon>
        <taxon>Abditibacteriales</taxon>
        <taxon>Abditibacteriaceae</taxon>
        <taxon>Abditibacterium</taxon>
    </lineage>
</organism>
<dbReference type="NCBIfam" id="NF041131">
    <property type="entry name" value="RicT_YaaT_fam"/>
    <property type="match status" value="1"/>
</dbReference>
<protein>
    <submittedName>
        <fullName evidence="2">Cell fate regulator YaaT, PSP1 superfamily (Controls sporulation, competence, biofilm development)</fullName>
    </submittedName>
</protein>
<dbReference type="OrthoDB" id="9779344at2"/>
<dbReference type="GO" id="GO:0005737">
    <property type="term" value="C:cytoplasm"/>
    <property type="evidence" value="ECO:0007669"/>
    <property type="project" value="TreeGrafter"/>
</dbReference>
<dbReference type="Pfam" id="PF04468">
    <property type="entry name" value="PSP1"/>
    <property type="match status" value="1"/>
</dbReference>
<dbReference type="PROSITE" id="PS51411">
    <property type="entry name" value="PSP1_C"/>
    <property type="match status" value="1"/>
</dbReference>